<evidence type="ECO:0000256" key="1">
    <source>
        <dbReference type="ARBA" id="ARBA00022448"/>
    </source>
</evidence>
<dbReference type="PANTHER" id="PTHR42781:SF4">
    <property type="entry name" value="SPERMIDINE_PUTRESCINE IMPORT ATP-BINDING PROTEIN POTA"/>
    <property type="match status" value="1"/>
</dbReference>
<comment type="subunit">
    <text evidence="7">The complex is composed of two ATP-binding proteins (PotA), two transmembrane proteins (PotB and PotC) and a solute-binding protein (PotD).</text>
</comment>
<keyword evidence="4 7" id="KW-0067">ATP-binding</keyword>
<dbReference type="Proteomes" id="UP000198761">
    <property type="component" value="Unassembled WGS sequence"/>
</dbReference>
<gene>
    <name evidence="7" type="primary">potA</name>
    <name evidence="9" type="ORF">SAMN04488103_101734</name>
</gene>
<dbReference type="OrthoDB" id="9802264at2"/>
<dbReference type="FunFam" id="3.40.50.300:FF:000042">
    <property type="entry name" value="Maltose/maltodextrin ABC transporter, ATP-binding protein"/>
    <property type="match status" value="1"/>
</dbReference>
<dbReference type="InterPro" id="IPR003593">
    <property type="entry name" value="AAA+_ATPase"/>
</dbReference>
<dbReference type="RefSeq" id="WP_091296831.1">
    <property type="nucleotide sequence ID" value="NZ_FOCE01000001.1"/>
</dbReference>
<dbReference type="Pfam" id="PF08402">
    <property type="entry name" value="TOBE_2"/>
    <property type="match status" value="1"/>
</dbReference>
<dbReference type="PROSITE" id="PS50893">
    <property type="entry name" value="ABC_TRANSPORTER_2"/>
    <property type="match status" value="1"/>
</dbReference>
<dbReference type="EC" id="7.6.2.11" evidence="7"/>
<keyword evidence="5 7" id="KW-1278">Translocase</keyword>
<dbReference type="AlphaFoldDB" id="A0A1H8A1X3"/>
<dbReference type="EMBL" id="FOCE01000001">
    <property type="protein sequence ID" value="SEM64591.1"/>
    <property type="molecule type" value="Genomic_DNA"/>
</dbReference>
<evidence type="ECO:0000256" key="2">
    <source>
        <dbReference type="ARBA" id="ARBA00022475"/>
    </source>
</evidence>
<comment type="catalytic activity">
    <reaction evidence="7">
        <text>ATP + H2O + polyamine-[polyamine-binding protein]Side 1 = ADP + phosphate + polyamineSide 2 + [polyamine-binding protein]Side 1.</text>
        <dbReference type="EC" id="7.6.2.11"/>
    </reaction>
</comment>
<dbReference type="InterPro" id="IPR050093">
    <property type="entry name" value="ABC_SmlMolc_Importer"/>
</dbReference>
<evidence type="ECO:0000256" key="3">
    <source>
        <dbReference type="ARBA" id="ARBA00022741"/>
    </source>
</evidence>
<evidence type="ECO:0000256" key="4">
    <source>
        <dbReference type="ARBA" id="ARBA00022840"/>
    </source>
</evidence>
<evidence type="ECO:0000313" key="10">
    <source>
        <dbReference type="Proteomes" id="UP000198761"/>
    </source>
</evidence>
<keyword evidence="6 7" id="KW-0472">Membrane</keyword>
<dbReference type="PROSITE" id="PS00211">
    <property type="entry name" value="ABC_TRANSPORTER_1"/>
    <property type="match status" value="1"/>
</dbReference>
<dbReference type="GO" id="GO:0005524">
    <property type="term" value="F:ATP binding"/>
    <property type="evidence" value="ECO:0007669"/>
    <property type="project" value="UniProtKB-KW"/>
</dbReference>
<dbReference type="InterPro" id="IPR027417">
    <property type="entry name" value="P-loop_NTPase"/>
</dbReference>
<comment type="function">
    <text evidence="7">Part of the ABC transporter complex PotABCD involved in spermidine/putrescine import. Responsible for energy coupling to the transport system.</text>
</comment>
<dbReference type="NCBIfam" id="TIGR01187">
    <property type="entry name" value="potA"/>
    <property type="match status" value="1"/>
</dbReference>
<feature type="domain" description="ABC transporter" evidence="8">
    <location>
        <begin position="5"/>
        <end position="236"/>
    </location>
</feature>
<dbReference type="SUPFAM" id="SSF52540">
    <property type="entry name" value="P-loop containing nucleoside triphosphate hydrolases"/>
    <property type="match status" value="1"/>
</dbReference>
<dbReference type="InterPro" id="IPR008995">
    <property type="entry name" value="Mo/tungstate-bd_C_term_dom"/>
</dbReference>
<protein>
    <recommendedName>
        <fullName evidence="7">Spermidine/putrescine import ATP-binding protein PotA</fullName>
        <ecNumber evidence="7">7.6.2.11</ecNumber>
    </recommendedName>
</protein>
<dbReference type="STRING" id="933059.SAMN04488103_101734"/>
<reference evidence="9 10" key="1">
    <citation type="submission" date="2016-10" db="EMBL/GenBank/DDBJ databases">
        <authorList>
            <person name="de Groot N.N."/>
        </authorList>
    </citation>
    <scope>NUCLEOTIDE SEQUENCE [LARGE SCALE GENOMIC DNA]</scope>
    <source>
        <strain evidence="9 10">DSM 3857</strain>
    </source>
</reference>
<dbReference type="GO" id="GO:0015417">
    <property type="term" value="F:ABC-type polyamine transporter activity"/>
    <property type="evidence" value="ECO:0007669"/>
    <property type="project" value="UniProtKB-EC"/>
</dbReference>
<proteinExistence type="inferred from homology"/>
<dbReference type="PANTHER" id="PTHR42781">
    <property type="entry name" value="SPERMIDINE/PUTRESCINE IMPORT ATP-BINDING PROTEIN POTA"/>
    <property type="match status" value="1"/>
</dbReference>
<evidence type="ECO:0000256" key="7">
    <source>
        <dbReference type="RuleBase" id="RU364083"/>
    </source>
</evidence>
<keyword evidence="1 7" id="KW-0813">Transport</keyword>
<keyword evidence="3 7" id="KW-0547">Nucleotide-binding</keyword>
<dbReference type="InterPro" id="IPR003439">
    <property type="entry name" value="ABC_transporter-like_ATP-bd"/>
</dbReference>
<dbReference type="GO" id="GO:0016887">
    <property type="term" value="F:ATP hydrolysis activity"/>
    <property type="evidence" value="ECO:0007669"/>
    <property type="project" value="InterPro"/>
</dbReference>
<evidence type="ECO:0000313" key="9">
    <source>
        <dbReference type="EMBL" id="SEM64591.1"/>
    </source>
</evidence>
<dbReference type="InterPro" id="IPR005893">
    <property type="entry name" value="PotA-like"/>
</dbReference>
<dbReference type="SUPFAM" id="SSF50331">
    <property type="entry name" value="MOP-like"/>
    <property type="match status" value="1"/>
</dbReference>
<name>A0A1H8A1X3_9RHOB</name>
<keyword evidence="10" id="KW-1185">Reference proteome</keyword>
<evidence type="ECO:0000259" key="8">
    <source>
        <dbReference type="PROSITE" id="PS50893"/>
    </source>
</evidence>
<comment type="similarity">
    <text evidence="7">Belongs to the ABC transporter superfamily. Spermidine/putrescine importer (TC 3.A.1.11.1) family.</text>
</comment>
<dbReference type="InterPro" id="IPR013611">
    <property type="entry name" value="Transp-assoc_OB_typ2"/>
</dbReference>
<accession>A0A1H8A1X3</accession>
<dbReference type="GO" id="GO:0043190">
    <property type="term" value="C:ATP-binding cassette (ABC) transporter complex"/>
    <property type="evidence" value="ECO:0007669"/>
    <property type="project" value="InterPro"/>
</dbReference>
<organism evidence="9 10">
    <name type="scientific">Gemmobacter aquatilis</name>
    <dbReference type="NCBI Taxonomy" id="933059"/>
    <lineage>
        <taxon>Bacteria</taxon>
        <taxon>Pseudomonadati</taxon>
        <taxon>Pseudomonadota</taxon>
        <taxon>Alphaproteobacteria</taxon>
        <taxon>Rhodobacterales</taxon>
        <taxon>Paracoccaceae</taxon>
        <taxon>Gemmobacter</taxon>
    </lineage>
</organism>
<evidence type="ECO:0000256" key="6">
    <source>
        <dbReference type="ARBA" id="ARBA00023136"/>
    </source>
</evidence>
<evidence type="ECO:0000256" key="5">
    <source>
        <dbReference type="ARBA" id="ARBA00022967"/>
    </source>
</evidence>
<sequence length="365" mass="39358">MAAIIELQRISKHYSKTIIGVDDVSLDVEDGEFVTLLGPSGCGKSTLLRMIGGFEAPTHGMIRLAGQDVTHVPPYRRDVNMVFQDYALFPHMTVGENIAYGLKIQGRSRAQARDMAVDALALVGLPDKIDQKPAQLSGGQRQRVALARAIVRRPKVLLLDEPLSALDARLRDQMRIEMKHLHEKVGITFIMVTHDQEEALTMSDRVVVMEKGRVAQDGRPQDLYDQPASPYVANFIGTTNFVAGSLTGRSPAGTRIASAAGDFTATADLALPQGAEVTLGFRPEKVRLLAEGETAANVVPGRIAEVIYYGLGLRTTVELAGGTQVHVDCLLPDSLARSAVPQPGAPVRLGIEPHNVFVFAGRVAA</sequence>
<keyword evidence="2 7" id="KW-1003">Cell membrane</keyword>
<dbReference type="Gene3D" id="3.40.50.300">
    <property type="entry name" value="P-loop containing nucleotide triphosphate hydrolases"/>
    <property type="match status" value="1"/>
</dbReference>
<dbReference type="InterPro" id="IPR017871">
    <property type="entry name" value="ABC_transporter-like_CS"/>
</dbReference>
<dbReference type="Pfam" id="PF00005">
    <property type="entry name" value="ABC_tran"/>
    <property type="match status" value="1"/>
</dbReference>
<dbReference type="Gene3D" id="2.40.50.100">
    <property type="match status" value="1"/>
</dbReference>
<dbReference type="SMART" id="SM00382">
    <property type="entry name" value="AAA"/>
    <property type="match status" value="1"/>
</dbReference>